<sequence>MLLVVKRDGEIVEFCLEKITMAIQKAFKATDKFYTDDILELLSIRVTSDFQKKIQENRIAVEDIQDSVEKVLEESGYTDVAKAYILYRKQREKIRNLDKTILDYKDVVDSYVRVEDWRVKENSTITYSVGGLILNNSGAVTANYWLTEIYDKEISDAHLNGDIHIHDLTMLTSYSCGWSLKKLLMDGLGGITGKITASPAKHLATLCNQMVNFLGIMQNEWAASQSFSSFDTYLAPFVKADHLSYDKVKKCMEAFV</sequence>
<evidence type="ECO:0000256" key="2">
    <source>
        <dbReference type="ARBA" id="ARBA00022840"/>
    </source>
</evidence>
<reference evidence="5 6" key="2">
    <citation type="submission" date="2009-02" db="EMBL/GenBank/DDBJ databases">
        <title>Draft genome sequence of Clostridium asparagiforme (DSM 15981).</title>
        <authorList>
            <person name="Sudarsanam P."/>
            <person name="Ley R."/>
            <person name="Guruge J."/>
            <person name="Turnbaugh P.J."/>
            <person name="Mahowald M."/>
            <person name="Liep D."/>
            <person name="Gordon J."/>
        </authorList>
    </citation>
    <scope>NUCLEOTIDE SEQUENCE [LARGE SCALE GENOMIC DNA]</scope>
    <source>
        <strain evidence="5 6">DSM 15981</strain>
    </source>
</reference>
<feature type="domain" description="ATP-cone" evidence="4">
    <location>
        <begin position="2"/>
        <end position="95"/>
    </location>
</feature>
<dbReference type="Gene3D" id="3.20.70.20">
    <property type="match status" value="1"/>
</dbReference>
<keyword evidence="6" id="KW-1185">Reference proteome</keyword>
<dbReference type="RefSeq" id="WP_007718249.1">
    <property type="nucleotide sequence ID" value="NZ_GG657592.1"/>
</dbReference>
<dbReference type="InterPro" id="IPR012833">
    <property type="entry name" value="NrdD"/>
</dbReference>
<dbReference type="PANTHER" id="PTHR21075:SF0">
    <property type="entry name" value="ANAEROBIC RIBONUCLEOSIDE-TRIPHOSPHATE REDUCTASE"/>
    <property type="match status" value="1"/>
</dbReference>
<proteinExistence type="predicted"/>
<comment type="caution">
    <text evidence="5">The sequence shown here is derived from an EMBL/GenBank/DDBJ whole genome shotgun (WGS) entry which is preliminary data.</text>
</comment>
<dbReference type="GO" id="GO:0006260">
    <property type="term" value="P:DNA replication"/>
    <property type="evidence" value="ECO:0007669"/>
    <property type="project" value="InterPro"/>
</dbReference>
<name>C0D9R9_9FIRM</name>
<dbReference type="PROSITE" id="PS51161">
    <property type="entry name" value="ATP_CONE"/>
    <property type="match status" value="1"/>
</dbReference>
<dbReference type="AlphaFoldDB" id="C0D9R9"/>
<evidence type="ECO:0000256" key="1">
    <source>
        <dbReference type="ARBA" id="ARBA00022741"/>
    </source>
</evidence>
<keyword evidence="2 3" id="KW-0067">ATP-binding</keyword>
<dbReference type="PANTHER" id="PTHR21075">
    <property type="entry name" value="ANAEROBIC RIBONUCLEOSIDE-TRIPHOSPHATE REDUCTASE"/>
    <property type="match status" value="1"/>
</dbReference>
<evidence type="ECO:0000259" key="4">
    <source>
        <dbReference type="PROSITE" id="PS51161"/>
    </source>
</evidence>
<evidence type="ECO:0000313" key="5">
    <source>
        <dbReference type="EMBL" id="EEG51912.1"/>
    </source>
</evidence>
<evidence type="ECO:0000313" key="6">
    <source>
        <dbReference type="Proteomes" id="UP000004756"/>
    </source>
</evidence>
<dbReference type="GO" id="GO:0009265">
    <property type="term" value="P:2'-deoxyribonucleotide biosynthetic process"/>
    <property type="evidence" value="ECO:0007669"/>
    <property type="project" value="TreeGrafter"/>
</dbReference>
<dbReference type="Proteomes" id="UP000004756">
    <property type="component" value="Unassembled WGS sequence"/>
</dbReference>
<feature type="non-terminal residue" evidence="5">
    <location>
        <position position="256"/>
    </location>
</feature>
<dbReference type="InterPro" id="IPR005144">
    <property type="entry name" value="ATP-cone_dom"/>
</dbReference>
<dbReference type="Pfam" id="PF03477">
    <property type="entry name" value="ATP-cone"/>
    <property type="match status" value="1"/>
</dbReference>
<evidence type="ECO:0000256" key="3">
    <source>
        <dbReference type="PROSITE-ProRule" id="PRU00492"/>
    </source>
</evidence>
<dbReference type="GO" id="GO:0005524">
    <property type="term" value="F:ATP binding"/>
    <property type="evidence" value="ECO:0007669"/>
    <property type="project" value="UniProtKB-UniRule"/>
</dbReference>
<reference evidence="5 6" key="1">
    <citation type="submission" date="2009-01" db="EMBL/GenBank/DDBJ databases">
        <authorList>
            <person name="Fulton L."/>
            <person name="Clifton S."/>
            <person name="Fulton B."/>
            <person name="Xu J."/>
            <person name="Minx P."/>
            <person name="Pepin K.H."/>
            <person name="Johnson M."/>
            <person name="Bhonagiri V."/>
            <person name="Nash W.E."/>
            <person name="Mardis E.R."/>
            <person name="Wilson R.K."/>
        </authorList>
    </citation>
    <scope>NUCLEOTIDE SEQUENCE [LARGE SCALE GENOMIC DNA]</scope>
    <source>
        <strain evidence="5 6">DSM 15981</strain>
    </source>
</reference>
<dbReference type="GO" id="GO:0008998">
    <property type="term" value="F:ribonucleoside-triphosphate reductase (thioredoxin) activity"/>
    <property type="evidence" value="ECO:0007669"/>
    <property type="project" value="InterPro"/>
</dbReference>
<dbReference type="EMBL" id="ACCJ01000509">
    <property type="protein sequence ID" value="EEG51912.1"/>
    <property type="molecule type" value="Genomic_DNA"/>
</dbReference>
<accession>C0D9R9</accession>
<dbReference type="SUPFAM" id="SSF51998">
    <property type="entry name" value="PFL-like glycyl radical enzymes"/>
    <property type="match status" value="1"/>
</dbReference>
<keyword evidence="1 3" id="KW-0547">Nucleotide-binding</keyword>
<gene>
    <name evidence="5" type="ORF">CLOSTASPAR_06019</name>
</gene>
<dbReference type="Pfam" id="PF13597">
    <property type="entry name" value="NRDD"/>
    <property type="match status" value="1"/>
</dbReference>
<dbReference type="GO" id="GO:0031250">
    <property type="term" value="C:anaerobic ribonucleoside-triphosphate reductase complex"/>
    <property type="evidence" value="ECO:0007669"/>
    <property type="project" value="TreeGrafter"/>
</dbReference>
<organism evidence="5 6">
    <name type="scientific">[Clostridium] asparagiforme DSM 15981</name>
    <dbReference type="NCBI Taxonomy" id="518636"/>
    <lineage>
        <taxon>Bacteria</taxon>
        <taxon>Bacillati</taxon>
        <taxon>Bacillota</taxon>
        <taxon>Clostridia</taxon>
        <taxon>Lachnospirales</taxon>
        <taxon>Lachnospiraceae</taxon>
        <taxon>Enterocloster</taxon>
    </lineage>
</organism>
<protein>
    <submittedName>
        <fullName evidence="5">ATP cone domain protein</fullName>
    </submittedName>
</protein>
<dbReference type="GO" id="GO:0004748">
    <property type="term" value="F:ribonucleoside-diphosphate reductase activity, thioredoxin disulfide as acceptor"/>
    <property type="evidence" value="ECO:0007669"/>
    <property type="project" value="TreeGrafter"/>
</dbReference>
<dbReference type="HOGENOM" id="CLU_1087746_0_0_9"/>